<feature type="compositionally biased region" description="Polar residues" evidence="1">
    <location>
        <begin position="9"/>
        <end position="18"/>
    </location>
</feature>
<reference evidence="3" key="2">
    <citation type="journal article" date="2021" name="Sci. Data">
        <title>Chromosome-scale genome sequencing, assembly and annotation of six genomes from subfamily Leishmaniinae.</title>
        <authorList>
            <person name="Almutairi H."/>
            <person name="Urbaniak M.D."/>
            <person name="Bates M.D."/>
            <person name="Jariyapan N."/>
            <person name="Kwakye-Nuako G."/>
            <person name="Thomaz Soccol V."/>
            <person name="Al-Salem W.S."/>
            <person name="Dillon R.J."/>
            <person name="Bates P.A."/>
            <person name="Gatherer D."/>
        </authorList>
    </citation>
    <scope>NUCLEOTIDE SEQUENCE [LARGE SCALE GENOMIC DNA]</scope>
</reference>
<organism evidence="2 3">
    <name type="scientific">Leishmania martiniquensis</name>
    <dbReference type="NCBI Taxonomy" id="1580590"/>
    <lineage>
        <taxon>Eukaryota</taxon>
        <taxon>Discoba</taxon>
        <taxon>Euglenozoa</taxon>
        <taxon>Kinetoplastea</taxon>
        <taxon>Metakinetoplastina</taxon>
        <taxon>Trypanosomatida</taxon>
        <taxon>Trypanosomatidae</taxon>
        <taxon>Leishmaniinae</taxon>
        <taxon>Leishmania</taxon>
    </lineage>
</organism>
<dbReference type="GeneID" id="92516972"/>
<dbReference type="Proteomes" id="UP000673552">
    <property type="component" value="Unassembled WGS sequence"/>
</dbReference>
<dbReference type="OrthoDB" id="248506at2759"/>
<gene>
    <name evidence="2" type="ORF">LSCM1_07072</name>
</gene>
<evidence type="ECO:0000256" key="1">
    <source>
        <dbReference type="SAM" id="MobiDB-lite"/>
    </source>
</evidence>
<feature type="region of interest" description="Disordered" evidence="1">
    <location>
        <begin position="45"/>
        <end position="138"/>
    </location>
</feature>
<feature type="compositionally biased region" description="Basic and acidic residues" evidence="1">
    <location>
        <begin position="66"/>
        <end position="76"/>
    </location>
</feature>
<comment type="caution">
    <text evidence="2">The sequence shown here is derived from an EMBL/GenBank/DDBJ whole genome shotgun (WGS) entry which is preliminary data.</text>
</comment>
<evidence type="ECO:0000313" key="3">
    <source>
        <dbReference type="Proteomes" id="UP000673552"/>
    </source>
</evidence>
<dbReference type="AlphaFoldDB" id="A0A836GN11"/>
<feature type="compositionally biased region" description="Polar residues" evidence="1">
    <location>
        <begin position="48"/>
        <end position="58"/>
    </location>
</feature>
<keyword evidence="3" id="KW-1185">Reference proteome</keyword>
<proteinExistence type="predicted"/>
<feature type="region of interest" description="Disordered" evidence="1">
    <location>
        <begin position="1"/>
        <end position="26"/>
    </location>
</feature>
<feature type="compositionally biased region" description="Low complexity" evidence="1">
    <location>
        <begin position="87"/>
        <end position="102"/>
    </location>
</feature>
<reference evidence="3" key="1">
    <citation type="journal article" date="2021" name="Microbiol. Resour. Announc.">
        <title>LGAAP: Leishmaniinae Genome Assembly and Annotation Pipeline.</title>
        <authorList>
            <person name="Almutairi H."/>
            <person name="Urbaniak M.D."/>
            <person name="Bates M.D."/>
            <person name="Jariyapan N."/>
            <person name="Kwakye-Nuako G."/>
            <person name="Thomaz-Soccol V."/>
            <person name="Al-Salem W.S."/>
            <person name="Dillon R.J."/>
            <person name="Bates P.A."/>
            <person name="Gatherer D."/>
        </authorList>
    </citation>
    <scope>NUCLEOTIDE SEQUENCE [LARGE SCALE GENOMIC DNA]</scope>
</reference>
<sequence length="138" mass="15403">MSGHHHTSDPNLTQNQGNMLGDRPCVRQSRLYREGCSGNAMKELLGQSELSWKTNQTEGCYGGGRVYDHNTEDHRAALTQTPPPPQQQQQQPSQKQQQQQQPQHEEKTQQAVSASTGRGLRPGAGYANRQTYNIFTGQ</sequence>
<dbReference type="EMBL" id="JAFEUZ010000010">
    <property type="protein sequence ID" value="KAG5484992.1"/>
    <property type="molecule type" value="Genomic_DNA"/>
</dbReference>
<dbReference type="RefSeq" id="XP_067180664.1">
    <property type="nucleotide sequence ID" value="XM_067324460.1"/>
</dbReference>
<evidence type="ECO:0000313" key="2">
    <source>
        <dbReference type="EMBL" id="KAG5484992.1"/>
    </source>
</evidence>
<feature type="compositionally biased region" description="Polar residues" evidence="1">
    <location>
        <begin position="128"/>
        <end position="138"/>
    </location>
</feature>
<protein>
    <submittedName>
        <fullName evidence="2">Uncharacterized protein</fullName>
    </submittedName>
</protein>
<dbReference type="KEGG" id="lmat:92516972"/>
<name>A0A836GN11_9TRYP</name>
<accession>A0A836GN11</accession>